<dbReference type="GO" id="GO:0032259">
    <property type="term" value="P:methylation"/>
    <property type="evidence" value="ECO:0007669"/>
    <property type="project" value="UniProtKB-KW"/>
</dbReference>
<feature type="active site" evidence="6">
    <location>
        <position position="334"/>
    </location>
</feature>
<feature type="active site" description="Nucleophile" evidence="5">
    <location>
        <position position="334"/>
    </location>
</feature>
<dbReference type="FunFam" id="3.40.50.150:FF:000012">
    <property type="entry name" value="tRNA/tmRNA (uracil-C(5))-methyltransferase"/>
    <property type="match status" value="1"/>
</dbReference>
<dbReference type="GO" id="GO:0008033">
    <property type="term" value="P:tRNA processing"/>
    <property type="evidence" value="ECO:0007669"/>
    <property type="project" value="UniProtKB-KW"/>
</dbReference>
<evidence type="ECO:0000256" key="4">
    <source>
        <dbReference type="ARBA" id="ARBA00022694"/>
    </source>
</evidence>
<feature type="binding site" evidence="5">
    <location>
        <position position="309"/>
    </location>
    <ligand>
        <name>S-adenosyl-L-methionine</name>
        <dbReference type="ChEBI" id="CHEBI:59789"/>
    </ligand>
</feature>
<feature type="binding site" evidence="5">
    <location>
        <position position="249"/>
    </location>
    <ligand>
        <name>S-adenosyl-L-methionine</name>
        <dbReference type="ChEBI" id="CHEBI:59789"/>
    </ligand>
</feature>
<keyword evidence="3 5" id="KW-0949">S-adenosyl-L-methionine</keyword>
<protein>
    <submittedName>
        <fullName evidence="7">tRNA (Uracil(54)-C5)-methyltransferase (EC)</fullName>
        <ecNumber evidence="7">2.1.1.35</ecNumber>
    </submittedName>
</protein>
<dbReference type="Gene3D" id="2.40.50.1070">
    <property type="match status" value="1"/>
</dbReference>
<proteinExistence type="inferred from homology"/>
<dbReference type="GO" id="GO:0000049">
    <property type="term" value="F:tRNA binding"/>
    <property type="evidence" value="ECO:0007669"/>
    <property type="project" value="TreeGrafter"/>
</dbReference>
<dbReference type="PROSITE" id="PS51687">
    <property type="entry name" value="SAM_MT_RNA_M5U"/>
    <property type="match status" value="1"/>
</dbReference>
<evidence type="ECO:0000256" key="1">
    <source>
        <dbReference type="ARBA" id="ARBA00022603"/>
    </source>
</evidence>
<sequence length="379" mass="43516">MKCEHFGTCGSCTIYDLSYEAELAEKKERVLGLLSPFEVKDLEVFSAQPSHYRARSEFKIWHDEDTCSYAMSYLAKDGERKKGALSITECPKVIAPIEKRMQPLLDKVNSSEVLKHRLFSIEFLATTTDECLITMIYHRKLADDWNEEAKALEQLLNTKIMGRSRKQKVILSDEFVTEKLFIDGQDYFYKHYESGFTQPNPAVNVQMIEWAISQAKKVEGNGDFLESYCGLGNFTLPLSKYFDRVLATEISKRSIYAAKENCELNDVNNIEFIRLASEEMTQALNKEREFTRLKDVDLDAYNFSTVLVDPPRAGLDMDTIKLIQGIENIIYISCNPETLARDLVELTKTHSIDDSAIYDQFPHTQHVESGVFLRKNIIE</sequence>
<keyword evidence="4" id="KW-0819">tRNA processing</keyword>
<evidence type="ECO:0000256" key="5">
    <source>
        <dbReference type="PROSITE-ProRule" id="PRU01024"/>
    </source>
</evidence>
<dbReference type="InterPro" id="IPR029063">
    <property type="entry name" value="SAM-dependent_MTases_sf"/>
</dbReference>
<dbReference type="InterPro" id="IPR011869">
    <property type="entry name" value="TrmA_MeTrfase"/>
</dbReference>
<comment type="similarity">
    <text evidence="5">Belongs to the class I-like SAM-binding methyltransferase superfamily. RNA M5U methyltransferase family.</text>
</comment>
<dbReference type="GO" id="GO:0019843">
    <property type="term" value="F:rRNA binding"/>
    <property type="evidence" value="ECO:0007669"/>
    <property type="project" value="TreeGrafter"/>
</dbReference>
<accession>A0A6S6S9T7</accession>
<keyword evidence="2 5" id="KW-0808">Transferase</keyword>
<evidence type="ECO:0000256" key="3">
    <source>
        <dbReference type="ARBA" id="ARBA00022691"/>
    </source>
</evidence>
<evidence type="ECO:0000256" key="6">
    <source>
        <dbReference type="PROSITE-ProRule" id="PRU10015"/>
    </source>
</evidence>
<feature type="binding site" evidence="5">
    <location>
        <position position="228"/>
    </location>
    <ligand>
        <name>S-adenosyl-L-methionine</name>
        <dbReference type="ChEBI" id="CHEBI:59789"/>
    </ligand>
</feature>
<dbReference type="Pfam" id="PF05958">
    <property type="entry name" value="tRNA_U5-meth_tr"/>
    <property type="match status" value="1"/>
</dbReference>
<evidence type="ECO:0000256" key="2">
    <source>
        <dbReference type="ARBA" id="ARBA00022679"/>
    </source>
</evidence>
<dbReference type="AlphaFoldDB" id="A0A6S6S9T7"/>
<dbReference type="GO" id="GO:0005829">
    <property type="term" value="C:cytosol"/>
    <property type="evidence" value="ECO:0007669"/>
    <property type="project" value="TreeGrafter"/>
</dbReference>
<organism evidence="7">
    <name type="scientific">uncultured Sulfurovum sp</name>
    <dbReference type="NCBI Taxonomy" id="269237"/>
    <lineage>
        <taxon>Bacteria</taxon>
        <taxon>Pseudomonadati</taxon>
        <taxon>Campylobacterota</taxon>
        <taxon>Epsilonproteobacteria</taxon>
        <taxon>Campylobacterales</taxon>
        <taxon>Sulfurovaceae</taxon>
        <taxon>Sulfurovum</taxon>
        <taxon>environmental samples</taxon>
    </lineage>
</organism>
<gene>
    <name evidence="7" type="ORF">HELGO_WM10248</name>
</gene>
<keyword evidence="1 5" id="KW-0489">Methyltransferase</keyword>
<dbReference type="EC" id="2.1.1.35" evidence="7"/>
<dbReference type="HAMAP" id="MF_01011">
    <property type="entry name" value="RNA_methyltr_TrmA"/>
    <property type="match status" value="1"/>
</dbReference>
<dbReference type="PANTHER" id="PTHR47790">
    <property type="entry name" value="TRNA/TMRNA (URACIL-C(5))-METHYLTRANSFERASE"/>
    <property type="match status" value="1"/>
</dbReference>
<evidence type="ECO:0000313" key="7">
    <source>
        <dbReference type="EMBL" id="CAA6801279.1"/>
    </source>
</evidence>
<dbReference type="InterPro" id="IPR010280">
    <property type="entry name" value="U5_MeTrfase_fam"/>
</dbReference>
<dbReference type="NCBIfam" id="TIGR02143">
    <property type="entry name" value="trmA_only"/>
    <property type="match status" value="1"/>
</dbReference>
<dbReference type="Gene3D" id="3.40.50.150">
    <property type="entry name" value="Vaccinia Virus protein VP39"/>
    <property type="match status" value="1"/>
</dbReference>
<dbReference type="CDD" id="cd02440">
    <property type="entry name" value="AdoMet_MTases"/>
    <property type="match status" value="1"/>
</dbReference>
<dbReference type="GO" id="GO:0030697">
    <property type="term" value="F:tRNA (uracil(54)-C5)-methyltransferase activity, S-adenosyl methionine-dependent"/>
    <property type="evidence" value="ECO:0007669"/>
    <property type="project" value="UniProtKB-EC"/>
</dbReference>
<dbReference type="PROSITE" id="PS01230">
    <property type="entry name" value="TRMA_1"/>
    <property type="match status" value="1"/>
</dbReference>
<dbReference type="InterPro" id="IPR030390">
    <property type="entry name" value="MeTrfase_TrmA_AS"/>
</dbReference>
<feature type="binding site" evidence="5">
    <location>
        <position position="198"/>
    </location>
    <ligand>
        <name>S-adenosyl-L-methionine</name>
        <dbReference type="ChEBI" id="CHEBI:59789"/>
    </ligand>
</feature>
<dbReference type="SUPFAM" id="SSF53335">
    <property type="entry name" value="S-adenosyl-L-methionine-dependent methyltransferases"/>
    <property type="match status" value="1"/>
</dbReference>
<dbReference type="EMBL" id="CACVAU010000003">
    <property type="protein sequence ID" value="CAA6801279.1"/>
    <property type="molecule type" value="Genomic_DNA"/>
</dbReference>
<name>A0A6S6S9T7_9BACT</name>
<reference evidence="7" key="1">
    <citation type="submission" date="2020-01" db="EMBL/GenBank/DDBJ databases">
        <authorList>
            <person name="Meier V. D."/>
            <person name="Meier V D."/>
        </authorList>
    </citation>
    <scope>NUCLEOTIDE SEQUENCE</scope>
    <source>
        <strain evidence="7">HLG_WM_MAG_05</strain>
    </source>
</reference>
<dbReference type="PANTHER" id="PTHR47790:SF2">
    <property type="entry name" value="TRNA_TMRNA (URACIL-C(5))-METHYLTRANSFERASE"/>
    <property type="match status" value="1"/>
</dbReference>